<proteinExistence type="predicted"/>
<evidence type="ECO:0000313" key="3">
    <source>
        <dbReference type="Proteomes" id="UP000265816"/>
    </source>
</evidence>
<name>A0A398B2J0_9BACI</name>
<comment type="caution">
    <text evidence="2">The sequence shown here is derived from an EMBL/GenBank/DDBJ whole genome shotgun (WGS) entry which is preliminary data.</text>
</comment>
<reference evidence="2 3" key="1">
    <citation type="submission" date="2018-08" db="EMBL/GenBank/DDBJ databases">
        <title>Bacillus jemisoniae sp. nov., Bacillus chryseoplanitiae sp. nov., Bacillus resnikiae sp. nov., and Bacillus frankliniae sp. nov., isolated from Viking spacecraft and associated surfaces.</title>
        <authorList>
            <person name="Seuylemezian A."/>
            <person name="Vaishampayan P."/>
        </authorList>
    </citation>
    <scope>NUCLEOTIDE SEQUENCE [LARGE SCALE GENOMIC DNA]</scope>
    <source>
        <strain evidence="2 3">JJ-247</strain>
    </source>
</reference>
<evidence type="ECO:0000259" key="1">
    <source>
        <dbReference type="SMART" id="SM00465"/>
    </source>
</evidence>
<protein>
    <submittedName>
        <fullName evidence="2">GIY-YIG nuclease family protein</fullName>
    </submittedName>
</protein>
<feature type="domain" description="GIY-YIG" evidence="1">
    <location>
        <begin position="26"/>
        <end position="123"/>
    </location>
</feature>
<accession>A0A398B2J0</accession>
<dbReference type="RefSeq" id="WP_119113417.1">
    <property type="nucleotide sequence ID" value="NZ_CBCSEO010000010.1"/>
</dbReference>
<keyword evidence="3" id="KW-1185">Reference proteome</keyword>
<dbReference type="SMART" id="SM00465">
    <property type="entry name" value="GIYc"/>
    <property type="match status" value="1"/>
</dbReference>
<dbReference type="EMBL" id="QWVT01000023">
    <property type="protein sequence ID" value="RID84149.1"/>
    <property type="molecule type" value="Genomic_DNA"/>
</dbReference>
<evidence type="ECO:0000313" key="2">
    <source>
        <dbReference type="EMBL" id="RID84149.1"/>
    </source>
</evidence>
<gene>
    <name evidence="2" type="ORF">D1970_13595</name>
</gene>
<dbReference type="Proteomes" id="UP000265816">
    <property type="component" value="Unassembled WGS sequence"/>
</dbReference>
<organism evidence="2 3">
    <name type="scientific">Mesobacillus zeae</name>
    <dbReference type="NCBI Taxonomy" id="1917180"/>
    <lineage>
        <taxon>Bacteria</taxon>
        <taxon>Bacillati</taxon>
        <taxon>Bacillota</taxon>
        <taxon>Bacilli</taxon>
        <taxon>Bacillales</taxon>
        <taxon>Bacillaceae</taxon>
        <taxon>Mesobacillus</taxon>
    </lineage>
</organism>
<dbReference type="PANTHER" id="PTHR37460">
    <property type="entry name" value="ENDONUCLEASE III"/>
    <property type="match status" value="1"/>
</dbReference>
<dbReference type="InterPro" id="IPR002837">
    <property type="entry name" value="DUF123"/>
</dbReference>
<dbReference type="CDD" id="cd10441">
    <property type="entry name" value="GIY-YIG_COG1833"/>
    <property type="match status" value="1"/>
</dbReference>
<sequence>MEIQFNESHILYSIHLYVENNQKIIIGKKGSYSFNRGLYIYVGSAKRNILARINRHMKREKPFRWHFDYLRPHGNIVKIITYDSSYKECELAEKIRKETGGLLPVPEFGSSDCRCPSHLIYIADPPISKH</sequence>
<dbReference type="PANTHER" id="PTHR37460:SF1">
    <property type="entry name" value="ENDONUCLEASE III"/>
    <property type="match status" value="1"/>
</dbReference>
<dbReference type="Pfam" id="PF01986">
    <property type="entry name" value="DUF123"/>
    <property type="match status" value="1"/>
</dbReference>
<dbReference type="AlphaFoldDB" id="A0A398B2J0"/>
<dbReference type="InterPro" id="IPR000305">
    <property type="entry name" value="GIY-YIG_endonuc"/>
</dbReference>
<dbReference type="OrthoDB" id="9802365at2"/>